<sequence>VLRWDRTPANMARLFPTRALHHRSIATPNRHIISISAMSLTKQETYYQERLALLNHSVQADFTVTKADTP</sequence>
<keyword evidence="2" id="KW-1185">Reference proteome</keyword>
<feature type="non-terminal residue" evidence="1">
    <location>
        <position position="1"/>
    </location>
</feature>
<proteinExistence type="predicted"/>
<evidence type="ECO:0000313" key="2">
    <source>
        <dbReference type="Proteomes" id="UP001381693"/>
    </source>
</evidence>
<comment type="caution">
    <text evidence="1">The sequence shown here is derived from an EMBL/GenBank/DDBJ whole genome shotgun (WGS) entry which is preliminary data.</text>
</comment>
<dbReference type="EMBL" id="JAXCGZ010014028">
    <property type="protein sequence ID" value="KAK7071713.1"/>
    <property type="molecule type" value="Genomic_DNA"/>
</dbReference>
<dbReference type="Proteomes" id="UP001381693">
    <property type="component" value="Unassembled WGS sequence"/>
</dbReference>
<evidence type="ECO:0000313" key="1">
    <source>
        <dbReference type="EMBL" id="KAK7071713.1"/>
    </source>
</evidence>
<name>A0AAN8WZR5_HALRR</name>
<reference evidence="1 2" key="1">
    <citation type="submission" date="2023-11" db="EMBL/GenBank/DDBJ databases">
        <title>Halocaridina rubra genome assembly.</title>
        <authorList>
            <person name="Smith C."/>
        </authorList>
    </citation>
    <scope>NUCLEOTIDE SEQUENCE [LARGE SCALE GENOMIC DNA]</scope>
    <source>
        <strain evidence="1">EP-1</strain>
        <tissue evidence="1">Whole</tissue>
    </source>
</reference>
<gene>
    <name evidence="1" type="ORF">SK128_009686</name>
</gene>
<dbReference type="AlphaFoldDB" id="A0AAN8WZR5"/>
<protein>
    <submittedName>
        <fullName evidence="1">Uncharacterized protein</fullName>
    </submittedName>
</protein>
<accession>A0AAN8WZR5</accession>
<organism evidence="1 2">
    <name type="scientific">Halocaridina rubra</name>
    <name type="common">Hawaiian red shrimp</name>
    <dbReference type="NCBI Taxonomy" id="373956"/>
    <lineage>
        <taxon>Eukaryota</taxon>
        <taxon>Metazoa</taxon>
        <taxon>Ecdysozoa</taxon>
        <taxon>Arthropoda</taxon>
        <taxon>Crustacea</taxon>
        <taxon>Multicrustacea</taxon>
        <taxon>Malacostraca</taxon>
        <taxon>Eumalacostraca</taxon>
        <taxon>Eucarida</taxon>
        <taxon>Decapoda</taxon>
        <taxon>Pleocyemata</taxon>
        <taxon>Caridea</taxon>
        <taxon>Atyoidea</taxon>
        <taxon>Atyidae</taxon>
        <taxon>Halocaridina</taxon>
    </lineage>
</organism>